<reference evidence="2 4" key="1">
    <citation type="submission" date="2015-03" db="EMBL/GenBank/DDBJ databases">
        <authorList>
            <person name="Hassan Y.I."/>
            <person name="Lepp D."/>
            <person name="Zhou T."/>
        </authorList>
    </citation>
    <scope>NUCLEOTIDE SEQUENCE [LARGE SCALE GENOMIC DNA]</scope>
    <source>
        <strain evidence="2 4">DSM 17137</strain>
    </source>
</reference>
<evidence type="ECO:0000256" key="1">
    <source>
        <dbReference type="SAM" id="Phobius"/>
    </source>
</evidence>
<dbReference type="PATRIC" id="fig|1121477.3.peg.3955"/>
<dbReference type="EMBL" id="FQVC01000002">
    <property type="protein sequence ID" value="SHE70386.1"/>
    <property type="molecule type" value="Genomic_DNA"/>
</dbReference>
<dbReference type="OrthoDB" id="9804637at2"/>
<organism evidence="2 4">
    <name type="scientific">Devosia limi DSM 17137</name>
    <dbReference type="NCBI Taxonomy" id="1121477"/>
    <lineage>
        <taxon>Bacteria</taxon>
        <taxon>Pseudomonadati</taxon>
        <taxon>Pseudomonadota</taxon>
        <taxon>Alphaproteobacteria</taxon>
        <taxon>Hyphomicrobiales</taxon>
        <taxon>Devosiaceae</taxon>
        <taxon>Devosia</taxon>
    </lineage>
</organism>
<gene>
    <name evidence="3" type="ORF">SAMN02745223_00948</name>
    <name evidence="2" type="ORF">VW29_13960</name>
</gene>
<keyword evidence="1" id="KW-1133">Transmembrane helix</keyword>
<dbReference type="AlphaFoldDB" id="A0A0F5LQ35"/>
<keyword evidence="1" id="KW-0472">Membrane</keyword>
<evidence type="ECO:0000313" key="5">
    <source>
        <dbReference type="Proteomes" id="UP000184533"/>
    </source>
</evidence>
<evidence type="ECO:0000313" key="2">
    <source>
        <dbReference type="EMBL" id="KKB83777.1"/>
    </source>
</evidence>
<keyword evidence="4" id="KW-1185">Reference proteome</keyword>
<dbReference type="RefSeq" id="WP_046135855.1">
    <property type="nucleotide sequence ID" value="NZ_FQVC01000002.1"/>
</dbReference>
<proteinExistence type="predicted"/>
<name>A0A0F5LQ35_9HYPH</name>
<accession>A0A0F5LQ35</accession>
<feature type="transmembrane region" description="Helical" evidence="1">
    <location>
        <begin position="6"/>
        <end position="24"/>
    </location>
</feature>
<dbReference type="Pfam" id="PF07330">
    <property type="entry name" value="DUF1467"/>
    <property type="match status" value="1"/>
</dbReference>
<feature type="transmembrane region" description="Helical" evidence="1">
    <location>
        <begin position="53"/>
        <end position="71"/>
    </location>
</feature>
<dbReference type="InterPro" id="IPR009935">
    <property type="entry name" value="DUF1467"/>
</dbReference>
<reference evidence="3 5" key="2">
    <citation type="submission" date="2016-11" db="EMBL/GenBank/DDBJ databases">
        <authorList>
            <person name="Jaros S."/>
            <person name="Januszkiewicz K."/>
            <person name="Wedrychowicz H."/>
        </authorList>
    </citation>
    <scope>NUCLEOTIDE SEQUENCE [LARGE SCALE GENOMIC DNA]</scope>
    <source>
        <strain evidence="3 5">DSM 17137</strain>
    </source>
</reference>
<dbReference type="Proteomes" id="UP000033608">
    <property type="component" value="Unassembled WGS sequence"/>
</dbReference>
<protein>
    <submittedName>
        <fullName evidence="3">Predicted secreted protein</fullName>
    </submittedName>
</protein>
<dbReference type="STRING" id="1121477.SAMN02745223_00948"/>
<sequence length="81" mass="9012">MQIGSILAIFFVVWWLCLFIVLPIGSRSQLDAGEVVPGTEPGAPVTVRLWRQLAATTVLAGFMTALLFWGLSNETLQRYWS</sequence>
<keyword evidence="1" id="KW-0812">Transmembrane</keyword>
<dbReference type="Proteomes" id="UP000184533">
    <property type="component" value="Unassembled WGS sequence"/>
</dbReference>
<evidence type="ECO:0000313" key="4">
    <source>
        <dbReference type="Proteomes" id="UP000033608"/>
    </source>
</evidence>
<evidence type="ECO:0000313" key="3">
    <source>
        <dbReference type="EMBL" id="SHE70386.1"/>
    </source>
</evidence>
<dbReference type="EMBL" id="LAJF01000089">
    <property type="protein sequence ID" value="KKB83777.1"/>
    <property type="molecule type" value="Genomic_DNA"/>
</dbReference>